<reference evidence="4 5" key="1">
    <citation type="journal article" date="2020" name="bioRxiv">
        <title>Metabolic contributions of an alphaproteobacterial endosymbiont in the apicomplexan Cardiosporidium cionae.</title>
        <authorList>
            <person name="Hunter E.S."/>
            <person name="Paight C.J."/>
            <person name="Lane C.E."/>
        </authorList>
    </citation>
    <scope>NUCLEOTIDE SEQUENCE [LARGE SCALE GENOMIC DNA]</scope>
    <source>
        <strain evidence="4">ESH_2018</strain>
    </source>
</reference>
<evidence type="ECO:0000313" key="4">
    <source>
        <dbReference type="EMBL" id="KAF8822596.1"/>
    </source>
</evidence>
<feature type="region of interest" description="Disordered" evidence="2">
    <location>
        <begin position="419"/>
        <end position="440"/>
    </location>
</feature>
<dbReference type="PANTHER" id="PTHR12979">
    <property type="entry name" value="CCR4-NOT TRANSCRIPTION COMPLEX SUBUNIT 10"/>
    <property type="match status" value="1"/>
</dbReference>
<evidence type="ECO:0008006" key="6">
    <source>
        <dbReference type="Google" id="ProtNLM"/>
    </source>
</evidence>
<dbReference type="PANTHER" id="PTHR12979:SF5">
    <property type="entry name" value="CCR4-NOT TRANSCRIPTION COMPLEX SUBUNIT 10"/>
    <property type="match status" value="1"/>
</dbReference>
<evidence type="ECO:0000256" key="2">
    <source>
        <dbReference type="SAM" id="MobiDB-lite"/>
    </source>
</evidence>
<keyword evidence="5" id="KW-1185">Reference proteome</keyword>
<keyword evidence="3" id="KW-0812">Transmembrane</keyword>
<dbReference type="InterPro" id="IPR039740">
    <property type="entry name" value="CNOT10"/>
</dbReference>
<feature type="compositionally biased region" description="Polar residues" evidence="2">
    <location>
        <begin position="419"/>
        <end position="429"/>
    </location>
</feature>
<comment type="caution">
    <text evidence="4">The sequence shown here is derived from an EMBL/GenBank/DDBJ whole genome shotgun (WGS) entry which is preliminary data.</text>
</comment>
<name>A0ABQ7JF56_9APIC</name>
<feature type="non-terminal residue" evidence="4">
    <location>
        <position position="1"/>
    </location>
</feature>
<feature type="transmembrane region" description="Helical" evidence="3">
    <location>
        <begin position="12"/>
        <end position="35"/>
    </location>
</feature>
<dbReference type="SUPFAM" id="SSF48452">
    <property type="entry name" value="TPR-like"/>
    <property type="match status" value="2"/>
</dbReference>
<dbReference type="InterPro" id="IPR019734">
    <property type="entry name" value="TPR_rpt"/>
</dbReference>
<evidence type="ECO:0000256" key="1">
    <source>
        <dbReference type="ARBA" id="ARBA00010080"/>
    </source>
</evidence>
<sequence>SMEMKNSLGNEILFYNNLGCIYFSMMKTSLASFYFNKALKANSSLQASSSKSFLIESSLPGCFCNILNMNFQAEIVYNIGLQALLKNKIMEAFLCFEEVSHIYPKHLRLWIRLAECCILMYENWKMKKQQEIQQTKKSVIQEETFSSLSDASANSVLFHSTVVKDPSMIYPMFRHYLTTPSFLEEEKRNETENLEDEMKTPSVDIYSLTGKALATVLTTSGYDALEYSKLCLEAVLLLILRRKDQLSLFHSFLSSSPSSEEIMMGDASSSHNSKTRPPLSPLPHEFHDSLDSFHHIYSEELSVYEDTSRLKLAYIYLCQQDYGASLSFCLPILQRNGILSKADLTQMSLVIFKKNNPIGCTYTSSVLSIYLAYTYAMESFLELGMMDNASTLMENYAEKKILEKSFALEYPSVGVSATHSTPSKITTPKRTMEKKGSSFDKQEKNSTVLGFSLSSNRQISSTYSFSIDDRLFFAANQMHDVHKYSLFPRYNPRFALCIYSHPSTCLLASLHRMNPSVLRDIGEALFANGSHSLQREAIKALPTAIVPSRTLLYILIAQGKHGEAVKFLRKLRSQRMI</sequence>
<keyword evidence="3" id="KW-1133">Transmembrane helix</keyword>
<organism evidence="4 5">
    <name type="scientific">Cardiosporidium cionae</name>
    <dbReference type="NCBI Taxonomy" id="476202"/>
    <lineage>
        <taxon>Eukaryota</taxon>
        <taxon>Sar</taxon>
        <taxon>Alveolata</taxon>
        <taxon>Apicomplexa</taxon>
        <taxon>Aconoidasida</taxon>
        <taxon>Nephromycida</taxon>
        <taxon>Cardiosporidium</taxon>
    </lineage>
</organism>
<keyword evidence="3" id="KW-0472">Membrane</keyword>
<gene>
    <name evidence="4" type="ORF">IE077_003393</name>
</gene>
<proteinExistence type="inferred from homology"/>
<feature type="compositionally biased region" description="Basic and acidic residues" evidence="2">
    <location>
        <begin position="430"/>
        <end position="440"/>
    </location>
</feature>
<protein>
    <recommendedName>
        <fullName evidence="6">CCR4-NOT transcription complex subunit 10</fullName>
    </recommendedName>
</protein>
<evidence type="ECO:0000313" key="5">
    <source>
        <dbReference type="Proteomes" id="UP000823046"/>
    </source>
</evidence>
<dbReference type="SMART" id="SM00028">
    <property type="entry name" value="TPR"/>
    <property type="match status" value="2"/>
</dbReference>
<dbReference type="InterPro" id="IPR011990">
    <property type="entry name" value="TPR-like_helical_dom_sf"/>
</dbReference>
<dbReference type="Gene3D" id="1.25.40.10">
    <property type="entry name" value="Tetratricopeptide repeat domain"/>
    <property type="match status" value="1"/>
</dbReference>
<comment type="similarity">
    <text evidence="1">Belongs to the CNOT10 family.</text>
</comment>
<dbReference type="Proteomes" id="UP000823046">
    <property type="component" value="Unassembled WGS sequence"/>
</dbReference>
<accession>A0ABQ7JF56</accession>
<evidence type="ECO:0000256" key="3">
    <source>
        <dbReference type="SAM" id="Phobius"/>
    </source>
</evidence>
<dbReference type="EMBL" id="JADAQX010000040">
    <property type="protein sequence ID" value="KAF8822596.1"/>
    <property type="molecule type" value="Genomic_DNA"/>
</dbReference>